<proteinExistence type="predicted"/>
<reference evidence="2 3" key="1">
    <citation type="submission" date="2012-10" db="EMBL/GenBank/DDBJ databases">
        <title>The draft sequence of the Mycobacterium pheli genome.</title>
        <authorList>
            <person name="Pettersson B.M.F."/>
            <person name="Das S."/>
            <person name="Dasgupta S."/>
            <person name="Bhattacharya A."/>
            <person name="Kirsebom L.A."/>
        </authorList>
    </citation>
    <scope>NUCLEOTIDE SEQUENCE [LARGE SCALE GENOMIC DNA]</scope>
    <source>
        <strain evidence="2 3">CCUG 21000</strain>
    </source>
</reference>
<sequence length="87" mass="9824">MPSIAHWRLDWLDVQTLIANTERIFTYPMADTGVCGLRSYEAERCGEKAAVVVANREMHAAGHTRSGAELDRITRKYRTDTARSTRA</sequence>
<evidence type="ECO:0000313" key="2">
    <source>
        <dbReference type="EMBL" id="KAB7757623.1"/>
    </source>
</evidence>
<evidence type="ECO:0000256" key="1">
    <source>
        <dbReference type="SAM" id="MobiDB-lite"/>
    </source>
</evidence>
<dbReference type="Proteomes" id="UP000325690">
    <property type="component" value="Unassembled WGS sequence"/>
</dbReference>
<comment type="caution">
    <text evidence="2">The sequence shown here is derived from an EMBL/GenBank/DDBJ whole genome shotgun (WGS) entry which is preliminary data.</text>
</comment>
<keyword evidence="3" id="KW-1185">Reference proteome</keyword>
<protein>
    <submittedName>
        <fullName evidence="2">Uncharacterized protein</fullName>
    </submittedName>
</protein>
<evidence type="ECO:0000313" key="3">
    <source>
        <dbReference type="Proteomes" id="UP000325690"/>
    </source>
</evidence>
<feature type="region of interest" description="Disordered" evidence="1">
    <location>
        <begin position="62"/>
        <end position="87"/>
    </location>
</feature>
<organism evidence="2 3">
    <name type="scientific">Mycolicibacterium phlei DSM 43239 = CCUG 21000</name>
    <dbReference type="NCBI Taxonomy" id="1226750"/>
    <lineage>
        <taxon>Bacteria</taxon>
        <taxon>Bacillati</taxon>
        <taxon>Actinomycetota</taxon>
        <taxon>Actinomycetes</taxon>
        <taxon>Mycobacteriales</taxon>
        <taxon>Mycobacteriaceae</taxon>
        <taxon>Mycolicibacterium</taxon>
    </lineage>
</organism>
<name>A0A5N5V6M0_MYCPH</name>
<dbReference type="AlphaFoldDB" id="A0A5N5V6M0"/>
<dbReference type="EMBL" id="ANBP01000007">
    <property type="protein sequence ID" value="KAB7757623.1"/>
    <property type="molecule type" value="Genomic_DNA"/>
</dbReference>
<dbReference type="RefSeq" id="WP_003886158.1">
    <property type="nucleotide sequence ID" value="NZ_ANBO01000003.1"/>
</dbReference>
<accession>A0A5N5V6M0</accession>
<gene>
    <name evidence="2" type="ORF">MPHL21000_07420</name>
</gene>
<dbReference type="GeneID" id="74303032"/>